<dbReference type="EMBL" id="CAJNRG010012142">
    <property type="protein sequence ID" value="CAF2137642.1"/>
    <property type="molecule type" value="Genomic_DNA"/>
</dbReference>
<keyword evidence="2" id="KW-1133">Transmembrane helix</keyword>
<protein>
    <submittedName>
        <fullName evidence="3">Uncharacterized protein</fullName>
    </submittedName>
</protein>
<keyword evidence="2" id="KW-0472">Membrane</keyword>
<feature type="transmembrane region" description="Helical" evidence="2">
    <location>
        <begin position="12"/>
        <end position="32"/>
    </location>
</feature>
<gene>
    <name evidence="3" type="ORF">XDN619_LOCUS26118</name>
</gene>
<evidence type="ECO:0000256" key="2">
    <source>
        <dbReference type="SAM" id="Phobius"/>
    </source>
</evidence>
<evidence type="ECO:0000256" key="1">
    <source>
        <dbReference type="SAM" id="MobiDB-lite"/>
    </source>
</evidence>
<sequence length="425" mass="47853">MVNFAAITEIEGYIYLINALSTIMILVGKYPYANSIMNYDLYKTLVPNTHFPESIVRMVTVVMDMLRIYRDNNMDLFSDFARQSTKLIEFINRIYVLSTRDDMLFLSAELVEPYAIPPHIEVQNVYPFSIRMHLEMIYRAIGLRLLHCYMAVEYPSNEFKDVDFLRMLINDETCPIIKMNLDNGSIDCRRREEDEPILYHADLHTLTVNLHNAFYAPPPSPPPSPPPNMMPEDAEEILNDFMPPPEPLVVIQDISGILAIGEQLNNDTFSTDDGEEVQNPIADAQHLDDSVICLGGPYEAGDTTYIDIGLNDGMYEGPDLIEAVDETVFFAAPYVSDDLPPDIEAPLLRPDASSTPKPQDLVIYIDLGPIEPMDVEVIDIFDDDDDNDDTIIFVAPYIAEGLPPDVEAPQLRPASSSTPNPPDIL</sequence>
<dbReference type="Proteomes" id="UP000663887">
    <property type="component" value="Unassembled WGS sequence"/>
</dbReference>
<name>A0A816WRT9_9BILA</name>
<reference evidence="3" key="1">
    <citation type="submission" date="2021-02" db="EMBL/GenBank/DDBJ databases">
        <authorList>
            <person name="Nowell W R."/>
        </authorList>
    </citation>
    <scope>NUCLEOTIDE SEQUENCE</scope>
</reference>
<evidence type="ECO:0000313" key="3">
    <source>
        <dbReference type="EMBL" id="CAF2137642.1"/>
    </source>
</evidence>
<accession>A0A816WRT9</accession>
<proteinExistence type="predicted"/>
<comment type="caution">
    <text evidence="3">The sequence shown here is derived from an EMBL/GenBank/DDBJ whole genome shotgun (WGS) entry which is preliminary data.</text>
</comment>
<keyword evidence="2" id="KW-0812">Transmembrane</keyword>
<organism evidence="3 4">
    <name type="scientific">Rotaria magnacalcarata</name>
    <dbReference type="NCBI Taxonomy" id="392030"/>
    <lineage>
        <taxon>Eukaryota</taxon>
        <taxon>Metazoa</taxon>
        <taxon>Spiralia</taxon>
        <taxon>Gnathifera</taxon>
        <taxon>Rotifera</taxon>
        <taxon>Eurotatoria</taxon>
        <taxon>Bdelloidea</taxon>
        <taxon>Philodinida</taxon>
        <taxon>Philodinidae</taxon>
        <taxon>Rotaria</taxon>
    </lineage>
</organism>
<evidence type="ECO:0000313" key="4">
    <source>
        <dbReference type="Proteomes" id="UP000663887"/>
    </source>
</evidence>
<dbReference type="AlphaFoldDB" id="A0A816WRT9"/>
<feature type="region of interest" description="Disordered" evidence="1">
    <location>
        <begin position="403"/>
        <end position="425"/>
    </location>
</feature>